<keyword evidence="3 7" id="KW-0812">Transmembrane</keyword>
<protein>
    <submittedName>
        <fullName evidence="8">MFS transporter</fullName>
    </submittedName>
</protein>
<feature type="transmembrane region" description="Helical" evidence="7">
    <location>
        <begin position="243"/>
        <end position="267"/>
    </location>
</feature>
<evidence type="ECO:0000256" key="3">
    <source>
        <dbReference type="ARBA" id="ARBA00022692"/>
    </source>
</evidence>
<organism evidence="8 9">
    <name type="scientific">Nakamurella flavida</name>
    <dbReference type="NCBI Taxonomy" id="363630"/>
    <lineage>
        <taxon>Bacteria</taxon>
        <taxon>Bacillati</taxon>
        <taxon>Actinomycetota</taxon>
        <taxon>Actinomycetes</taxon>
        <taxon>Nakamurellales</taxon>
        <taxon>Nakamurellaceae</taxon>
        <taxon>Nakamurella</taxon>
    </lineage>
</organism>
<gene>
    <name evidence="8" type="ORF">JL107_10090</name>
</gene>
<reference evidence="8" key="1">
    <citation type="submission" date="2021-01" db="EMBL/GenBank/DDBJ databases">
        <title>KCTC 19127 draft genome.</title>
        <authorList>
            <person name="An D."/>
        </authorList>
    </citation>
    <scope>NUCLEOTIDE SEQUENCE</scope>
    <source>
        <strain evidence="8">KCTC 19127</strain>
    </source>
</reference>
<keyword evidence="4 7" id="KW-1133">Transmembrane helix</keyword>
<dbReference type="GO" id="GO:0022857">
    <property type="term" value="F:transmembrane transporter activity"/>
    <property type="evidence" value="ECO:0007669"/>
    <property type="project" value="InterPro"/>
</dbReference>
<dbReference type="InterPro" id="IPR036259">
    <property type="entry name" value="MFS_trans_sf"/>
</dbReference>
<feature type="transmembrane region" description="Helical" evidence="7">
    <location>
        <begin position="181"/>
        <end position="200"/>
    </location>
</feature>
<keyword evidence="2" id="KW-1003">Cell membrane</keyword>
<dbReference type="Proteomes" id="UP000663801">
    <property type="component" value="Unassembled WGS sequence"/>
</dbReference>
<feature type="transmembrane region" description="Helical" evidence="7">
    <location>
        <begin position="279"/>
        <end position="300"/>
    </location>
</feature>
<keyword evidence="5 7" id="KW-0472">Membrane</keyword>
<feature type="transmembrane region" description="Helical" evidence="7">
    <location>
        <begin position="55"/>
        <end position="74"/>
    </location>
</feature>
<dbReference type="PANTHER" id="PTHR23513">
    <property type="entry name" value="INTEGRAL MEMBRANE EFFLUX PROTEIN-RELATED"/>
    <property type="match status" value="1"/>
</dbReference>
<comment type="subcellular location">
    <subcellularLocation>
        <location evidence="1">Cell membrane</location>
        <topology evidence="1">Multi-pass membrane protein</topology>
    </subcellularLocation>
</comment>
<evidence type="ECO:0000256" key="7">
    <source>
        <dbReference type="SAM" id="Phobius"/>
    </source>
</evidence>
<feature type="transmembrane region" description="Helical" evidence="7">
    <location>
        <begin position="150"/>
        <end position="169"/>
    </location>
</feature>
<evidence type="ECO:0000313" key="9">
    <source>
        <dbReference type="Proteomes" id="UP000663801"/>
    </source>
</evidence>
<dbReference type="GO" id="GO:0005886">
    <property type="term" value="C:plasma membrane"/>
    <property type="evidence" value="ECO:0007669"/>
    <property type="project" value="UniProtKB-SubCell"/>
</dbReference>
<accession>A0A938YFM4</accession>
<evidence type="ECO:0000256" key="6">
    <source>
        <dbReference type="SAM" id="MobiDB-lite"/>
    </source>
</evidence>
<feature type="transmembrane region" description="Helical" evidence="7">
    <location>
        <begin position="400"/>
        <end position="420"/>
    </location>
</feature>
<evidence type="ECO:0000313" key="8">
    <source>
        <dbReference type="EMBL" id="MBM9476795.1"/>
    </source>
</evidence>
<dbReference type="SUPFAM" id="SSF103473">
    <property type="entry name" value="MFS general substrate transporter"/>
    <property type="match status" value="1"/>
</dbReference>
<feature type="transmembrane region" description="Helical" evidence="7">
    <location>
        <begin position="111"/>
        <end position="129"/>
    </location>
</feature>
<dbReference type="Gene3D" id="1.20.1250.20">
    <property type="entry name" value="MFS general substrate transporter like domains"/>
    <property type="match status" value="1"/>
</dbReference>
<feature type="compositionally biased region" description="Polar residues" evidence="6">
    <location>
        <begin position="455"/>
        <end position="466"/>
    </location>
</feature>
<comment type="caution">
    <text evidence="8">The sequence shown here is derived from an EMBL/GenBank/DDBJ whole genome shotgun (WGS) entry which is preliminary data.</text>
</comment>
<dbReference type="RefSeq" id="WP_205256897.1">
    <property type="nucleotide sequence ID" value="NZ_JAERWL010000008.1"/>
</dbReference>
<proteinExistence type="predicted"/>
<feature type="region of interest" description="Disordered" evidence="6">
    <location>
        <begin position="430"/>
        <end position="466"/>
    </location>
</feature>
<keyword evidence="9" id="KW-1185">Reference proteome</keyword>
<feature type="transmembrane region" description="Helical" evidence="7">
    <location>
        <begin position="86"/>
        <end position="105"/>
    </location>
</feature>
<feature type="transmembrane region" description="Helical" evidence="7">
    <location>
        <begin position="371"/>
        <end position="393"/>
    </location>
</feature>
<sequence>MNRPSVRGLGQLLRLHRLRRLVTVRVLSSFGDGAFQGALAGAVLFSPEKAADPMAIAAGFAVLLLPYSIIGPFAGALLDRWDRRRVLIWANVVRCVAVVAVAAQIAADLPWAALFGTALIIMGVGRFVGSGLSASMPHTVADDSLVGANALATTAGAIATAVGGGYAIGMRSVIGDGPHPMAVITASVLVFYALAAVFAARFAARALGPDETDEPAQPVRAVLQGLTSALHHVRQRPAVGVNIVLVMVVRFCFGLCTLTVLLLFQHYFTESEGLLRSGLAGIAEVLGVGAVGLFLGAVVTAPAVRLLGRSRYLVVLLGTTALAVVGFGSQFTMLSTMITTLFVSFAYQSTKVCADTVVQAESGDAFVGRVFALYDTANNLLYVLAFVLGVLILPESGRSVTGVVLVGALLLLSAVGYAVASRRMGPTQADVATGDATVHDPAGSAGHPAPERAAGTTSPAGRPSTG</sequence>
<evidence type="ECO:0000256" key="4">
    <source>
        <dbReference type="ARBA" id="ARBA00022989"/>
    </source>
</evidence>
<dbReference type="EMBL" id="JAERWL010000008">
    <property type="protein sequence ID" value="MBM9476795.1"/>
    <property type="molecule type" value="Genomic_DNA"/>
</dbReference>
<feature type="transmembrane region" description="Helical" evidence="7">
    <location>
        <begin position="312"/>
        <end position="333"/>
    </location>
</feature>
<evidence type="ECO:0000256" key="5">
    <source>
        <dbReference type="ARBA" id="ARBA00023136"/>
    </source>
</evidence>
<name>A0A938YFM4_9ACTN</name>
<evidence type="ECO:0000256" key="1">
    <source>
        <dbReference type="ARBA" id="ARBA00004651"/>
    </source>
</evidence>
<evidence type="ECO:0000256" key="2">
    <source>
        <dbReference type="ARBA" id="ARBA00022475"/>
    </source>
</evidence>
<dbReference type="AlphaFoldDB" id="A0A938YFM4"/>
<dbReference type="Pfam" id="PF07690">
    <property type="entry name" value="MFS_1"/>
    <property type="match status" value="1"/>
</dbReference>
<feature type="transmembrane region" description="Helical" evidence="7">
    <location>
        <begin position="21"/>
        <end position="43"/>
    </location>
</feature>
<dbReference type="PANTHER" id="PTHR23513:SF17">
    <property type="entry name" value="MEMBRANE PROTEIN"/>
    <property type="match status" value="1"/>
</dbReference>
<dbReference type="InterPro" id="IPR011701">
    <property type="entry name" value="MFS"/>
</dbReference>